<dbReference type="InterPro" id="IPR002477">
    <property type="entry name" value="Peptidoglycan-bd-like"/>
</dbReference>
<dbReference type="AlphaFoldDB" id="A0A1M4U9H4"/>
<dbReference type="InterPro" id="IPR036366">
    <property type="entry name" value="PGBDSf"/>
</dbReference>
<evidence type="ECO:0000256" key="1">
    <source>
        <dbReference type="ARBA" id="ARBA00004752"/>
    </source>
</evidence>
<dbReference type="GO" id="GO:0016757">
    <property type="term" value="F:glycosyltransferase activity"/>
    <property type="evidence" value="ECO:0007669"/>
    <property type="project" value="UniProtKB-KW"/>
</dbReference>
<dbReference type="SUPFAM" id="SSF141523">
    <property type="entry name" value="L,D-transpeptidase catalytic domain-like"/>
    <property type="match status" value="1"/>
</dbReference>
<dbReference type="Pfam" id="PF03734">
    <property type="entry name" value="YkuD"/>
    <property type="match status" value="1"/>
</dbReference>
<evidence type="ECO:0000313" key="12">
    <source>
        <dbReference type="EMBL" id="SHE53442.1"/>
    </source>
</evidence>
<evidence type="ECO:0000256" key="3">
    <source>
        <dbReference type="ARBA" id="ARBA00022676"/>
    </source>
</evidence>
<evidence type="ECO:0000256" key="8">
    <source>
        <dbReference type="ARBA" id="ARBA00023316"/>
    </source>
</evidence>
<dbReference type="PANTHER" id="PTHR30582:SF24">
    <property type="entry name" value="L,D-TRANSPEPTIDASE ERFK_SRFK-RELATED"/>
    <property type="match status" value="1"/>
</dbReference>
<dbReference type="InterPro" id="IPR038063">
    <property type="entry name" value="Transpep_catalytic_dom"/>
</dbReference>
<dbReference type="PROSITE" id="PS52029">
    <property type="entry name" value="LD_TPASE"/>
    <property type="match status" value="1"/>
</dbReference>
<keyword evidence="8 9" id="KW-0961">Cell wall biogenesis/degradation</keyword>
<keyword evidence="10" id="KW-0812">Transmembrane</keyword>
<name>A0A1M4U9H4_9THEO</name>
<evidence type="ECO:0000256" key="7">
    <source>
        <dbReference type="ARBA" id="ARBA00022984"/>
    </source>
</evidence>
<keyword evidence="4" id="KW-0808">Transferase</keyword>
<keyword evidence="10" id="KW-0472">Membrane</keyword>
<dbReference type="GO" id="GO:0008360">
    <property type="term" value="P:regulation of cell shape"/>
    <property type="evidence" value="ECO:0007669"/>
    <property type="project" value="UniProtKB-UniRule"/>
</dbReference>
<dbReference type="GO" id="GO:0071972">
    <property type="term" value="F:peptidoglycan L,D-transpeptidase activity"/>
    <property type="evidence" value="ECO:0007669"/>
    <property type="project" value="TreeGrafter"/>
</dbReference>
<dbReference type="PANTHER" id="PTHR30582">
    <property type="entry name" value="L,D-TRANSPEPTIDASE"/>
    <property type="match status" value="1"/>
</dbReference>
<accession>A0A1M4U9H4</accession>
<dbReference type="GO" id="GO:0071555">
    <property type="term" value="P:cell wall organization"/>
    <property type="evidence" value="ECO:0007669"/>
    <property type="project" value="UniProtKB-UniRule"/>
</dbReference>
<dbReference type="GO" id="GO:0018104">
    <property type="term" value="P:peptidoglycan-protein cross-linking"/>
    <property type="evidence" value="ECO:0007669"/>
    <property type="project" value="TreeGrafter"/>
</dbReference>
<dbReference type="InterPro" id="IPR036365">
    <property type="entry name" value="PGBD-like_sf"/>
</dbReference>
<evidence type="ECO:0000256" key="2">
    <source>
        <dbReference type="ARBA" id="ARBA00005992"/>
    </source>
</evidence>
<feature type="active site" description="Nucleophile" evidence="9">
    <location>
        <position position="126"/>
    </location>
</feature>
<keyword evidence="5" id="KW-0378">Hydrolase</keyword>
<dbReference type="GO" id="GO:0005576">
    <property type="term" value="C:extracellular region"/>
    <property type="evidence" value="ECO:0007669"/>
    <property type="project" value="TreeGrafter"/>
</dbReference>
<feature type="domain" description="L,D-TPase catalytic" evidence="11">
    <location>
        <begin position="40"/>
        <end position="150"/>
    </location>
</feature>
<organism evidence="12 13">
    <name type="scientific">Caldanaerobius fijiensis DSM 17918</name>
    <dbReference type="NCBI Taxonomy" id="1121256"/>
    <lineage>
        <taxon>Bacteria</taxon>
        <taxon>Bacillati</taxon>
        <taxon>Bacillota</taxon>
        <taxon>Clostridia</taxon>
        <taxon>Thermoanaerobacterales</taxon>
        <taxon>Thermoanaerobacteraceae</taxon>
        <taxon>Caldanaerobius</taxon>
    </lineage>
</organism>
<dbReference type="UniPathway" id="UPA00219"/>
<evidence type="ECO:0000256" key="4">
    <source>
        <dbReference type="ARBA" id="ARBA00022679"/>
    </source>
</evidence>
<proteinExistence type="inferred from homology"/>
<dbReference type="EMBL" id="FQVH01000002">
    <property type="protein sequence ID" value="SHE53442.1"/>
    <property type="molecule type" value="Genomic_DNA"/>
</dbReference>
<dbReference type="Pfam" id="PF01471">
    <property type="entry name" value="PG_binding_1"/>
    <property type="match status" value="1"/>
</dbReference>
<keyword evidence="7 9" id="KW-0573">Peptidoglycan synthesis</keyword>
<sequence length="231" mass="26206">MRKLEWVMVIVLMFFFTVGINANYVSKYSRKYLPATKNDYMILIDIDEVTLYLIDIDSNKIVKRYLVAVGKPETPSPIGSFKIIHKDSWGGGFGTRWMGLDVPFGKYGIHGTNKPGSIGWAASHGCFRMRNTDVEDLYSHVKIGTLVVIVGGPYGPLGHGYVEFRPGDRNSAIMQVQIRLKRLGYYKGPVDGIYEEDLKNALLKFKKDKRLPYTHLIDEATYKALNILAFE</sequence>
<protein>
    <submittedName>
        <fullName evidence="12">Putative peptidoglycan binding domain-containing protein</fullName>
    </submittedName>
</protein>
<comment type="similarity">
    <text evidence="2">Belongs to the YkuD family.</text>
</comment>
<feature type="active site" description="Proton donor/acceptor" evidence="9">
    <location>
        <position position="110"/>
    </location>
</feature>
<dbReference type="SUPFAM" id="SSF47090">
    <property type="entry name" value="PGBD-like"/>
    <property type="match status" value="1"/>
</dbReference>
<reference evidence="12 13" key="1">
    <citation type="submission" date="2016-11" db="EMBL/GenBank/DDBJ databases">
        <authorList>
            <person name="Jaros S."/>
            <person name="Januszkiewicz K."/>
            <person name="Wedrychowicz H."/>
        </authorList>
    </citation>
    <scope>NUCLEOTIDE SEQUENCE [LARGE SCALE GENOMIC DNA]</scope>
    <source>
        <strain evidence="12 13">DSM 17918</strain>
    </source>
</reference>
<comment type="pathway">
    <text evidence="1 9">Cell wall biogenesis; peptidoglycan biosynthesis.</text>
</comment>
<evidence type="ECO:0000256" key="10">
    <source>
        <dbReference type="SAM" id="Phobius"/>
    </source>
</evidence>
<keyword evidence="13" id="KW-1185">Reference proteome</keyword>
<evidence type="ECO:0000313" key="13">
    <source>
        <dbReference type="Proteomes" id="UP000184088"/>
    </source>
</evidence>
<dbReference type="Gene3D" id="1.10.101.10">
    <property type="entry name" value="PGBD-like superfamily/PGBD"/>
    <property type="match status" value="1"/>
</dbReference>
<feature type="transmembrane region" description="Helical" evidence="10">
    <location>
        <begin position="6"/>
        <end position="25"/>
    </location>
</feature>
<evidence type="ECO:0000256" key="9">
    <source>
        <dbReference type="PROSITE-ProRule" id="PRU01373"/>
    </source>
</evidence>
<keyword evidence="10" id="KW-1133">Transmembrane helix</keyword>
<keyword evidence="3" id="KW-0328">Glycosyltransferase</keyword>
<evidence type="ECO:0000259" key="11">
    <source>
        <dbReference type="PROSITE" id="PS52029"/>
    </source>
</evidence>
<dbReference type="RefSeq" id="WP_084110774.1">
    <property type="nucleotide sequence ID" value="NZ_FQVH01000002.1"/>
</dbReference>
<dbReference type="Gene3D" id="2.40.440.10">
    <property type="entry name" value="L,D-transpeptidase catalytic domain-like"/>
    <property type="match status" value="1"/>
</dbReference>
<evidence type="ECO:0000256" key="5">
    <source>
        <dbReference type="ARBA" id="ARBA00022801"/>
    </source>
</evidence>
<dbReference type="InterPro" id="IPR050979">
    <property type="entry name" value="LD-transpeptidase"/>
</dbReference>
<dbReference type="Proteomes" id="UP000184088">
    <property type="component" value="Unassembled WGS sequence"/>
</dbReference>
<dbReference type="CDD" id="cd16913">
    <property type="entry name" value="YkuD_like"/>
    <property type="match status" value="1"/>
</dbReference>
<gene>
    <name evidence="12" type="ORF">SAMN02746089_00419</name>
</gene>
<dbReference type="InterPro" id="IPR005490">
    <property type="entry name" value="LD_TPept_cat_dom"/>
</dbReference>
<keyword evidence="6 9" id="KW-0133">Cell shape</keyword>
<dbReference type="OrthoDB" id="9787225at2"/>
<evidence type="ECO:0000256" key="6">
    <source>
        <dbReference type="ARBA" id="ARBA00022960"/>
    </source>
</evidence>
<dbReference type="STRING" id="1121256.SAMN02746089_00419"/>